<accession>A0A6I8S7V6</accession>
<evidence type="ECO:0000256" key="2">
    <source>
        <dbReference type="SAM" id="Phobius"/>
    </source>
</evidence>
<dbReference type="KEGG" id="xtr:100038143"/>
<keyword evidence="4" id="KW-1185">Reference proteome</keyword>
<dbReference type="InterPro" id="IPR024831">
    <property type="entry name" value="Uroplakin-3"/>
</dbReference>
<reference evidence="5" key="3">
    <citation type="submission" date="2025-04" db="UniProtKB">
        <authorList>
            <consortium name="RefSeq"/>
        </authorList>
    </citation>
    <scope>IDENTIFICATION</scope>
    <source>
        <strain evidence="5">Nigerian</strain>
        <tissue evidence="5">Liver and blood</tissue>
    </source>
</reference>
<dbReference type="AGR" id="Xenbase:XB-GENE-853324"/>
<organism evidence="3">
    <name type="scientific">Xenopus tropicalis</name>
    <name type="common">Western clawed frog</name>
    <name type="synonym">Silurana tropicalis</name>
    <dbReference type="NCBI Taxonomy" id="8364"/>
    <lineage>
        <taxon>Eukaryota</taxon>
        <taxon>Metazoa</taxon>
        <taxon>Chordata</taxon>
        <taxon>Craniata</taxon>
        <taxon>Vertebrata</taxon>
        <taxon>Euteleostomi</taxon>
        <taxon>Amphibia</taxon>
        <taxon>Batrachia</taxon>
        <taxon>Anura</taxon>
        <taxon>Pipoidea</taxon>
        <taxon>Pipidae</taxon>
        <taxon>Xenopodinae</taxon>
        <taxon>Xenopus</taxon>
        <taxon>Silurana</taxon>
    </lineage>
</organism>
<dbReference type="OrthoDB" id="9939598at2759"/>
<dbReference type="RefSeq" id="XP_031752818.1">
    <property type="nucleotide sequence ID" value="XM_031896958.1"/>
</dbReference>
<dbReference type="GO" id="GO:0016020">
    <property type="term" value="C:membrane"/>
    <property type="evidence" value="ECO:0000318"/>
    <property type="project" value="GO_Central"/>
</dbReference>
<dbReference type="AlphaFoldDB" id="A0A6I8S7V6"/>
<dbReference type="Proteomes" id="UP000008143">
    <property type="component" value="Chromosome 2"/>
</dbReference>
<feature type="region of interest" description="Disordered" evidence="1">
    <location>
        <begin position="229"/>
        <end position="249"/>
    </location>
</feature>
<keyword evidence="2" id="KW-0472">Membrane</keyword>
<feature type="compositionally biased region" description="Polar residues" evidence="1">
    <location>
        <begin position="229"/>
        <end position="241"/>
    </location>
</feature>
<evidence type="ECO:0000313" key="6">
    <source>
        <dbReference type="Xenbase" id="XB-GENE-853324"/>
    </source>
</evidence>
<dbReference type="GeneTree" id="ENSGT00940000153392"/>
<dbReference type="Xenbase" id="XB-GENE-853324">
    <property type="gene designation" value="upk3b"/>
</dbReference>
<dbReference type="GeneID" id="100038143"/>
<dbReference type="OMA" id="YKTHYSS"/>
<reference evidence="3" key="1">
    <citation type="journal article" date="2010" name="Science">
        <title>The genome of the Western clawed frog Xenopus tropicalis.</title>
        <authorList>
            <person name="Hellsten U."/>
            <person name="Harland R.M."/>
            <person name="Gilchrist M.J."/>
            <person name="Hendrix D."/>
            <person name="Jurka J."/>
            <person name="Kapitonov V."/>
            <person name="Ovcharenko I."/>
            <person name="Putnam N.H."/>
            <person name="Shu S."/>
            <person name="Taher L."/>
            <person name="Blitz I.L."/>
            <person name="Blumberg B."/>
            <person name="Dichmann D.S."/>
            <person name="Dubchak I."/>
            <person name="Amaya E."/>
            <person name="Detter J.C."/>
            <person name="Fletcher R."/>
            <person name="Gerhard D.S."/>
            <person name="Goodstein D."/>
            <person name="Graves T."/>
            <person name="Grigoriev I.V."/>
            <person name="Grimwood J."/>
            <person name="Kawashima T."/>
            <person name="Lindquist E."/>
            <person name="Lucas S.M."/>
            <person name="Mead P.E."/>
            <person name="Mitros T."/>
            <person name="Ogino H."/>
            <person name="Ohta Y."/>
            <person name="Poliakov A.V."/>
            <person name="Pollet N."/>
            <person name="Robert J."/>
            <person name="Salamov A."/>
            <person name="Sater A.K."/>
            <person name="Schmutz J."/>
            <person name="Terry A."/>
            <person name="Vize P.D."/>
            <person name="Warren W.C."/>
            <person name="Wells D."/>
            <person name="Wills A."/>
            <person name="Wilson R.K."/>
            <person name="Zimmerman L.B."/>
            <person name="Zorn A.M."/>
            <person name="Grainger R."/>
            <person name="Grammer T."/>
            <person name="Khokha M.K."/>
            <person name="Richardson P.M."/>
            <person name="Rokhsar D.S."/>
        </authorList>
    </citation>
    <scope>NUCLEOTIDE SEQUENCE [LARGE SCALE GENOMIC DNA]</scope>
    <source>
        <strain evidence="3">Nigerian</strain>
    </source>
</reference>
<name>A0A6I8S7V6_XENTR</name>
<dbReference type="Ensembl" id="ENSXETT00000066794">
    <property type="protein sequence ID" value="ENSXETP00000088763"/>
    <property type="gene ID" value="ENSXETG00000036878"/>
</dbReference>
<feature type="transmembrane region" description="Helical" evidence="2">
    <location>
        <begin position="176"/>
        <end position="200"/>
    </location>
</feature>
<gene>
    <name evidence="3 5 6" type="primary">upk3b</name>
</gene>
<proteinExistence type="predicted"/>
<dbReference type="CDD" id="cd09969">
    <property type="entry name" value="UP_IIIb"/>
    <property type="match status" value="1"/>
</dbReference>
<sequence>MDLHIKGILAIATCALFVGADITSYVPQLTLSPIVGTVTSTTFVLDKPQCVFGNTGNQVWLLVARSNVSANVVLTPPSMYSSFATKGYYHVPFGTESLYHCSNTAEYIRVGDTAQCNDNTNCNGPLPDPGPYRVKYLVMNNNALVSQSLWSQQITLLTGKSSSQLDTWPGRRSGGMIVLTSILSVLMGILTLCLFAAFFVGCKKMCQKKSTEEKSIVIVNENTKNYKTHYSSTIRHQTDPLSSPEPKTA</sequence>
<evidence type="ECO:0000313" key="5">
    <source>
        <dbReference type="RefSeq" id="XP_031752818.1"/>
    </source>
</evidence>
<evidence type="ECO:0000313" key="3">
    <source>
        <dbReference type="Ensembl" id="ENSXETP00000088763"/>
    </source>
</evidence>
<dbReference type="Bgee" id="ENSXETG00000036878">
    <property type="expression patterns" value="Expressed in neurula embryo and 14 other cell types or tissues"/>
</dbReference>
<keyword evidence="2" id="KW-0812">Transmembrane</keyword>
<dbReference type="CTD" id="105375355"/>
<keyword evidence="2" id="KW-1133">Transmembrane helix</keyword>
<dbReference type="PANTHER" id="PTHR15446">
    <property type="entry name" value="UROPLAKIN III"/>
    <property type="match status" value="1"/>
</dbReference>
<evidence type="ECO:0000313" key="4">
    <source>
        <dbReference type="Proteomes" id="UP000008143"/>
    </source>
</evidence>
<reference evidence="3" key="2">
    <citation type="submission" date="2020-05" db="UniProtKB">
        <authorList>
            <consortium name="Ensembl"/>
        </authorList>
    </citation>
    <scope>IDENTIFICATION</scope>
</reference>
<protein>
    <submittedName>
        <fullName evidence="3 5">Uroplakin-3b</fullName>
    </submittedName>
</protein>
<evidence type="ECO:0000256" key="1">
    <source>
        <dbReference type="SAM" id="MobiDB-lite"/>
    </source>
</evidence>
<dbReference type="PANTHER" id="PTHR15446:SF2">
    <property type="entry name" value="UROPLAKIN-3B-LIKE PROTEIN 1-RELATED"/>
    <property type="match status" value="1"/>
</dbReference>